<dbReference type="EMBL" id="JAKEVZ010000001">
    <property type="protein sequence ID" value="MCF1749933.1"/>
    <property type="molecule type" value="Genomic_DNA"/>
</dbReference>
<dbReference type="CDD" id="cd15482">
    <property type="entry name" value="Sialidase_non-viral"/>
    <property type="match status" value="2"/>
</dbReference>
<dbReference type="InterPro" id="IPR015943">
    <property type="entry name" value="WD40/YVTN_repeat-like_dom_sf"/>
</dbReference>
<evidence type="ECO:0008006" key="3">
    <source>
        <dbReference type="Google" id="ProtNLM"/>
    </source>
</evidence>
<keyword evidence="2" id="KW-1185">Reference proteome</keyword>
<accession>A0ABS9BSL4</accession>
<dbReference type="PANTHER" id="PTHR43739">
    <property type="entry name" value="XYLOGLUCANASE (EUROFUNG)"/>
    <property type="match status" value="1"/>
</dbReference>
<evidence type="ECO:0000313" key="1">
    <source>
        <dbReference type="EMBL" id="MCF1749933.1"/>
    </source>
</evidence>
<dbReference type="PANTHER" id="PTHR43739:SF5">
    <property type="entry name" value="EXO-ALPHA-SIALIDASE"/>
    <property type="match status" value="1"/>
</dbReference>
<gene>
    <name evidence="1" type="ORF">L0U89_02520</name>
</gene>
<evidence type="ECO:0000313" key="2">
    <source>
        <dbReference type="Proteomes" id="UP001201449"/>
    </source>
</evidence>
<dbReference type="Pfam" id="PF02012">
    <property type="entry name" value="BNR"/>
    <property type="match status" value="1"/>
</dbReference>
<dbReference type="RefSeq" id="WP_234860068.1">
    <property type="nucleotide sequence ID" value="NZ_JAKEVZ010000001.1"/>
</dbReference>
<dbReference type="Gene3D" id="2.130.10.10">
    <property type="entry name" value="YVTN repeat-like/Quinoprotein amine dehydrogenase"/>
    <property type="match status" value="5"/>
</dbReference>
<dbReference type="InterPro" id="IPR002860">
    <property type="entry name" value="BNR_rpt"/>
</dbReference>
<organism evidence="1 2">
    <name type="scientific">Mariniradius sediminis</name>
    <dbReference type="NCBI Taxonomy" id="2909237"/>
    <lineage>
        <taxon>Bacteria</taxon>
        <taxon>Pseudomonadati</taxon>
        <taxon>Bacteroidota</taxon>
        <taxon>Cytophagia</taxon>
        <taxon>Cytophagales</taxon>
        <taxon>Cyclobacteriaceae</taxon>
        <taxon>Mariniradius</taxon>
    </lineage>
</organism>
<sequence>MIAAFLSAAGFAQQPQSPLVSSFQEHLRHQEQSIYGLNWISLGPVGNSALVEAFQVDMQHPGTIYLGFGSGSLWKTTNNGLSWKPIFDEEASYSVGDFALAPSNTNIIYFGTGETLKKPRNFTMPGTGMYRSDDGGETWRHLGLDDSWHIAKVVVHPTNPDIVYVAVLGHLWTTNPHRGIYRSLNGGKDWEHVLYVNDQTGANDIVMAPSDPNTLYASVWESYPTVNGKNSGVFKSVDGGKTWKRQDSGIPVGEGRGRIGLAVSHQNPDKVYALMDHRNKDGMDAEEVGAAEVYLSLDGAKSWKRTHTDELMINSVIGWYFADIVVDAHDDDEIYALGVRLVHSKDGGKTFEIVAGDVYHLFPNPADPLHLDQCEIWINPTNSSHIALANDGGFYVSYDKGQSWMHYNNIPTGEFYDITLDKGTPYKIYGGTQDNATVFGPSREWNPKRHDGWQYLWIDPWSGGDGCITVIDPVDSMTIYYSAQEGAIRRMDLKTGNSKPVRPNSEKMGVELNYHFISPYFLSEFDNRELYLGGNYVVKSENRGDDWKVISPDLTKNGNSNKTSLAVSALVESPLEKGMMYAGTDRGLLWSTPDGGKTWTDRSEGLPDAYVRSITPSKYQSSRVYLALSGINYDDFNTYLFKSEDGGKTWESLKGNLPGEVAYVIKEDPVFENVLYAGLYRAVYISTDRGKTWSKLGQGFPPAAVSDIEVEPRSHDLVVSTHGRGIYKVNLKPLYEVLDKKSINEEMLLALGNVTVLPAERFDKLHNFDLEKMTISFWLPKAKTVSINILDEKKVLQWSKKIDGRKGLNQYRWDLILRENKSPLPYFLNQREFLPKGKYTLQLVGDKTLEKEFEAID</sequence>
<dbReference type="InterPro" id="IPR052025">
    <property type="entry name" value="Xyloglucanase_GH74"/>
</dbReference>
<dbReference type="Proteomes" id="UP001201449">
    <property type="component" value="Unassembled WGS sequence"/>
</dbReference>
<proteinExistence type="predicted"/>
<protein>
    <recommendedName>
        <fullName evidence="3">Sortilin N-terminal domain-containing protein</fullName>
    </recommendedName>
</protein>
<reference evidence="1 2" key="1">
    <citation type="submission" date="2022-01" db="EMBL/GenBank/DDBJ databases">
        <title>Mariniradius saccharolyticus sp. nov., isolated from sediment of a river.</title>
        <authorList>
            <person name="Liu H."/>
        </authorList>
    </citation>
    <scope>NUCLEOTIDE SEQUENCE [LARGE SCALE GENOMIC DNA]</scope>
    <source>
        <strain evidence="1 2">RY-2</strain>
    </source>
</reference>
<dbReference type="SUPFAM" id="SSF110296">
    <property type="entry name" value="Oligoxyloglucan reducing end-specific cellobiohydrolase"/>
    <property type="match status" value="2"/>
</dbReference>
<comment type="caution">
    <text evidence="1">The sequence shown here is derived from an EMBL/GenBank/DDBJ whole genome shotgun (WGS) entry which is preliminary data.</text>
</comment>
<name>A0ABS9BSL4_9BACT</name>